<feature type="coiled-coil region" evidence="4">
    <location>
        <begin position="2608"/>
        <end position="2654"/>
    </location>
</feature>
<evidence type="ECO:0000256" key="1">
    <source>
        <dbReference type="ARBA" id="ARBA00006826"/>
    </source>
</evidence>
<evidence type="ECO:0000256" key="3">
    <source>
        <dbReference type="ARBA" id="ARBA00022737"/>
    </source>
</evidence>
<keyword evidence="2" id="KW-0117">Actin capping</keyword>
<feature type="coiled-coil region" evidence="4">
    <location>
        <begin position="3052"/>
        <end position="3086"/>
    </location>
</feature>
<evidence type="ECO:0000256" key="5">
    <source>
        <dbReference type="SAM" id="MobiDB-lite"/>
    </source>
</evidence>
<gene>
    <name evidence="9" type="primary">SPTBN5</name>
    <name evidence="9" type="ORF">CDAR_455211</name>
</gene>
<feature type="compositionally biased region" description="Basic residues" evidence="5">
    <location>
        <begin position="3774"/>
        <end position="3789"/>
    </location>
</feature>
<dbReference type="FunFam" id="1.20.58.60:FF:000019">
    <property type="entry name" value="Spectrin beta chain"/>
    <property type="match status" value="1"/>
</dbReference>
<dbReference type="EMBL" id="BPLQ01006015">
    <property type="protein sequence ID" value="GIY19142.1"/>
    <property type="molecule type" value="Genomic_DNA"/>
</dbReference>
<dbReference type="Pfam" id="PF00435">
    <property type="entry name" value="Spectrin"/>
    <property type="match status" value="24"/>
</dbReference>
<dbReference type="FunFam" id="1.10.418.10:FF:000057">
    <property type="entry name" value="Calmin"/>
    <property type="match status" value="1"/>
</dbReference>
<protein>
    <submittedName>
        <fullName evidence="9">Spectrin beta chain, non-erythrocytic 5</fullName>
    </submittedName>
</protein>
<dbReference type="InterPro" id="IPR018159">
    <property type="entry name" value="Spectrin/alpha-actinin"/>
</dbReference>
<feature type="coiled-coil region" evidence="4">
    <location>
        <begin position="762"/>
        <end position="789"/>
    </location>
</feature>
<feature type="coiled-coil region" evidence="4">
    <location>
        <begin position="1891"/>
        <end position="1950"/>
    </location>
</feature>
<dbReference type="SUPFAM" id="SSF46966">
    <property type="entry name" value="Spectrin repeat"/>
    <property type="match status" value="26"/>
</dbReference>
<dbReference type="SUPFAM" id="SSF47576">
    <property type="entry name" value="Calponin-homology domain, CH-domain"/>
    <property type="match status" value="1"/>
</dbReference>
<feature type="compositionally biased region" description="Basic and acidic residues" evidence="5">
    <location>
        <begin position="3332"/>
        <end position="3349"/>
    </location>
</feature>
<evidence type="ECO:0000256" key="4">
    <source>
        <dbReference type="SAM" id="Coils"/>
    </source>
</evidence>
<dbReference type="InterPro" id="IPR001849">
    <property type="entry name" value="PH_domain"/>
</dbReference>
<dbReference type="Gene3D" id="2.30.29.30">
    <property type="entry name" value="Pleckstrin-homology domain (PH domain)/Phosphotyrosine-binding domain (PTB)"/>
    <property type="match status" value="1"/>
</dbReference>
<feature type="compositionally biased region" description="Basic and acidic residues" evidence="5">
    <location>
        <begin position="3764"/>
        <end position="3773"/>
    </location>
</feature>
<dbReference type="PROSITE" id="PS50021">
    <property type="entry name" value="CH"/>
    <property type="match status" value="1"/>
</dbReference>
<keyword evidence="6" id="KW-0732">Signal</keyword>
<dbReference type="GO" id="GO:0016020">
    <property type="term" value="C:membrane"/>
    <property type="evidence" value="ECO:0007669"/>
    <property type="project" value="UniProtKB-ARBA"/>
</dbReference>
<dbReference type="Gene3D" id="1.10.418.10">
    <property type="entry name" value="Calponin-like domain"/>
    <property type="match status" value="1"/>
</dbReference>
<dbReference type="SMART" id="SM00233">
    <property type="entry name" value="PH"/>
    <property type="match status" value="1"/>
</dbReference>
<dbReference type="Pfam" id="PF00307">
    <property type="entry name" value="CH"/>
    <property type="match status" value="1"/>
</dbReference>
<feature type="signal peptide" evidence="6">
    <location>
        <begin position="1"/>
        <end position="19"/>
    </location>
</feature>
<comment type="similarity">
    <text evidence="1">Belongs to the spectrin family.</text>
</comment>
<dbReference type="SMART" id="SM00033">
    <property type="entry name" value="CH"/>
    <property type="match status" value="1"/>
</dbReference>
<keyword evidence="4" id="KW-0175">Coiled coil</keyword>
<dbReference type="PRINTS" id="PR00683">
    <property type="entry name" value="SPECTRINPH"/>
</dbReference>
<proteinExistence type="inferred from homology"/>
<keyword evidence="3" id="KW-0677">Repeat</keyword>
<dbReference type="InterPro" id="IPR001715">
    <property type="entry name" value="CH_dom"/>
</dbReference>
<feature type="coiled-coil region" evidence="4">
    <location>
        <begin position="1273"/>
        <end position="1300"/>
    </location>
</feature>
<accession>A0AAV4RFB2</accession>
<evidence type="ECO:0000256" key="6">
    <source>
        <dbReference type="SAM" id="SignalP"/>
    </source>
</evidence>
<dbReference type="FunFam" id="2.30.29.30:FF:000024">
    <property type="entry name" value="Spectrin beta chain"/>
    <property type="match status" value="1"/>
</dbReference>
<keyword evidence="10" id="KW-1185">Reference proteome</keyword>
<feature type="domain" description="Calponin-homology (CH)" evidence="8">
    <location>
        <begin position="36"/>
        <end position="141"/>
    </location>
</feature>
<dbReference type="GO" id="GO:0051693">
    <property type="term" value="P:actin filament capping"/>
    <property type="evidence" value="ECO:0007669"/>
    <property type="project" value="UniProtKB-KW"/>
</dbReference>
<feature type="region of interest" description="Disordered" evidence="5">
    <location>
        <begin position="3562"/>
        <end position="3586"/>
    </location>
</feature>
<dbReference type="PANTHER" id="PTHR11915">
    <property type="entry name" value="SPECTRIN/FILAMIN RELATED CYTOSKELETAL PROTEIN"/>
    <property type="match status" value="1"/>
</dbReference>
<feature type="region of interest" description="Disordered" evidence="5">
    <location>
        <begin position="3332"/>
        <end position="3351"/>
    </location>
</feature>
<dbReference type="Proteomes" id="UP001054837">
    <property type="component" value="Unassembled WGS sequence"/>
</dbReference>
<dbReference type="InterPro" id="IPR002017">
    <property type="entry name" value="Spectrin_repeat"/>
</dbReference>
<organism evidence="9 10">
    <name type="scientific">Caerostris darwini</name>
    <dbReference type="NCBI Taxonomy" id="1538125"/>
    <lineage>
        <taxon>Eukaryota</taxon>
        <taxon>Metazoa</taxon>
        <taxon>Ecdysozoa</taxon>
        <taxon>Arthropoda</taxon>
        <taxon>Chelicerata</taxon>
        <taxon>Arachnida</taxon>
        <taxon>Araneae</taxon>
        <taxon>Araneomorphae</taxon>
        <taxon>Entelegynae</taxon>
        <taxon>Araneoidea</taxon>
        <taxon>Araneidae</taxon>
        <taxon>Caerostris</taxon>
    </lineage>
</organism>
<dbReference type="InterPro" id="IPR001605">
    <property type="entry name" value="PH_dom-spectrin-type"/>
</dbReference>
<evidence type="ECO:0000259" key="7">
    <source>
        <dbReference type="PROSITE" id="PS50003"/>
    </source>
</evidence>
<evidence type="ECO:0000313" key="9">
    <source>
        <dbReference type="EMBL" id="GIY19142.1"/>
    </source>
</evidence>
<dbReference type="CDD" id="cd10571">
    <property type="entry name" value="PH_beta_spectrin"/>
    <property type="match status" value="1"/>
</dbReference>
<dbReference type="Pfam" id="PF15410">
    <property type="entry name" value="PH_9"/>
    <property type="match status" value="1"/>
</dbReference>
<feature type="domain" description="PH" evidence="7">
    <location>
        <begin position="3416"/>
        <end position="3524"/>
    </location>
</feature>
<dbReference type="InterPro" id="IPR011993">
    <property type="entry name" value="PH-like_dom_sf"/>
</dbReference>
<dbReference type="SUPFAM" id="SSF50729">
    <property type="entry name" value="PH domain-like"/>
    <property type="match status" value="1"/>
</dbReference>
<name>A0AAV4RFB2_9ARAC</name>
<feature type="chain" id="PRO_5043652147" evidence="6">
    <location>
        <begin position="20"/>
        <end position="3789"/>
    </location>
</feature>
<evidence type="ECO:0000256" key="2">
    <source>
        <dbReference type="ARBA" id="ARBA00022467"/>
    </source>
</evidence>
<dbReference type="Gene3D" id="1.20.58.60">
    <property type="match status" value="24"/>
</dbReference>
<dbReference type="InterPro" id="IPR036872">
    <property type="entry name" value="CH_dom_sf"/>
</dbReference>
<feature type="compositionally biased region" description="Low complexity" evidence="5">
    <location>
        <begin position="3661"/>
        <end position="3671"/>
    </location>
</feature>
<feature type="compositionally biased region" description="Acidic residues" evidence="5">
    <location>
        <begin position="3687"/>
        <end position="3699"/>
    </location>
</feature>
<evidence type="ECO:0000259" key="8">
    <source>
        <dbReference type="PROSITE" id="PS50021"/>
    </source>
</evidence>
<feature type="compositionally biased region" description="Polar residues" evidence="5">
    <location>
        <begin position="3672"/>
        <end position="3686"/>
    </location>
</feature>
<dbReference type="GO" id="GO:0005543">
    <property type="term" value="F:phospholipid binding"/>
    <property type="evidence" value="ECO:0007669"/>
    <property type="project" value="InterPro"/>
</dbReference>
<evidence type="ECO:0000313" key="10">
    <source>
        <dbReference type="Proteomes" id="UP001054837"/>
    </source>
</evidence>
<feature type="region of interest" description="Disordered" evidence="5">
    <location>
        <begin position="3613"/>
        <end position="3789"/>
    </location>
</feature>
<dbReference type="SMART" id="SM00150">
    <property type="entry name" value="SPEC"/>
    <property type="match status" value="29"/>
</dbReference>
<reference evidence="9 10" key="1">
    <citation type="submission" date="2021-06" db="EMBL/GenBank/DDBJ databases">
        <title>Caerostris darwini draft genome.</title>
        <authorList>
            <person name="Kono N."/>
            <person name="Arakawa K."/>
        </authorList>
    </citation>
    <scope>NUCLEOTIDE SEQUENCE [LARGE SCALE GENOMIC DNA]</scope>
</reference>
<dbReference type="PROSITE" id="PS50003">
    <property type="entry name" value="PH_DOMAIN"/>
    <property type="match status" value="1"/>
</dbReference>
<comment type="caution">
    <text evidence="9">The sequence shown here is derived from an EMBL/GenBank/DDBJ whole genome shotgun (WGS) entry which is preliminary data.</text>
</comment>
<feature type="coiled-coil region" evidence="4">
    <location>
        <begin position="1373"/>
        <end position="1438"/>
    </location>
</feature>
<dbReference type="CDD" id="cd00176">
    <property type="entry name" value="SPEC"/>
    <property type="match status" value="16"/>
</dbReference>
<feature type="coiled-coil region" evidence="4">
    <location>
        <begin position="1485"/>
        <end position="1512"/>
    </location>
</feature>
<feature type="coiled-coil region" evidence="4">
    <location>
        <begin position="2213"/>
        <end position="2247"/>
    </location>
</feature>
<dbReference type="InterPro" id="IPR041681">
    <property type="entry name" value="PH_9"/>
</dbReference>
<sequence>MSFTTPSYIALLFVLNLEGQSPFIPPQGQQQVPSQKIAKDSLLLWCKTKTDGYPGVRVRDFHRSWRDGLAFNALIHSHVPNLVNFNALKPQERRYNLENAFNIASKHIGVPRLLDPEDVDTDNPDEKSIIIYVSTFSKGLYNVKKGVTGGKRVTNILLKMMEIDAMKEEYNKEATELLEWIYSKVDDFNYLKHLTSLEDIQQEIQDFKDYRTKEKPIRNDQKNEIEALLFAIQMKRFGQAGWIPSEESSPAAIEKAWRILERAEHEHETQVRNQLIELERLENLAYRFESKKAVRENYLKEMLKILTDPTYGTNIRQADATFKKHEAIRTGIVARETFIKDLFKVADILIDANYRRKNEIIEWKNEMKQNWDYILRLLEAFDEKFSHLRQVMNLLEEMDSILEEMNQMHVEMTTEREILDIEADFQNHAVKEVQVTSWGKAIRHLEAKIESQGKTKDTSILQNQLSKLRQAHQNLVDASVNRRETLEEFSRLKEQEEHIEEIMAWIHEKKLYCDSEINCKDLSGALYLQKKHKSVGSDMKVQKEHSEGLNDQRLTKSFASLEESWKKKGEQITFTVEAHQYLTDASECNRWISEKIHLLSSLDCGTDELTCEALLRRHVNVQNEISTDAIEIQRLRQEADKICNVSYNKSLYTEKKSILRSPMKTSQPRFDVLEDDPKSQTLTKAQIYDRQMQIESSFSELQRKCEERRQRLHHNCTYFRFKNGCEEMERWMRSKERIIDSNDFGKDADEVEKCFEGFITDLASHGLVIEQLKNLCETLEEEKSDHAQTASILFDDVYRRWLHLHDITSFKEKNLKGFTSVLVSQRICDDTIHWLMERCKIENYEIEDIKSIDTLRRKQEAIERELIPGEERVKQAHALADNVISSYPDQTDSIQRRISSLDNQWIKYQEKIKERKQKLEESAGLQMFENSVNTLVEWTNMMVRKLNVREKISDLGVAESVAKEHKDLGDEITSQDERFQELEQLGANAAKNHQDVQPLLTQLQDARDTVYELWREKQIWLQQSFDLQAFNREADQLNSLCTNQDTLLDSAELGDTLSDVEILLKHHDAFTQTLRAQESRFKTLQLTADALISSEHIESEYIKAKCEQVLEYRENIKKKAEMHKQHLLDVYDYQEFRADAHEMSAWIAEKYKLATDLSQQDSTTNLLYKMKRQKTLEAEISANEERLRSTYSRGQSILNKDSSSDQDSVESILDDLSKAWNSLCDILESNQQTLKQAIELRDFCQSVESALKKLDDISRVAKSTNLGRDLRSVKSLIKDLEVLEMEKDTLNSKVSNLVDHGKQLIEINCGEKDVQKLIKEMQKKQPILERKKKLETCLKFHQFKSDVDRELLWMSEQMTTLSTITTCRSLLEAQKLQKKIENLEVSIASHKTVVENLKEKVLTLVTEEECPVDVTQPCKKMQEEWAILQREFNNQKEKASNALKAQTFFTEATEIDSWTIEKMEILSTTDYGKDEDAVIKLLTKHKTMELEIDSYQGLVDELANQAEKLMESNHPDSKIINNRMEVIHQEMKNIQKLCSVKRQKLLESKSRHEFEKETEELKVWISEQMAEATSEDFGEDYEHVLVLSQNFEFFRAKVEAGSKRILQYEDFAKRLINSNCYFIKDVEEGLEYLSTRWSELVENIDARAFKMEAAAEIHRYHRDVTDLLSRIHSHYRIIPQDLGNNLIHVQDLIKKHDTIENELLGLEAQVHILLEDSQRLQDTYPGGNEEHIQMQLALVIENWNLLQQKVSTRKAQLLTAQKIHKFISTIREEESWAKEVCLELQADVIVRDVQQIENDFKILGVDIETHLGRFEQLNEEGKSLLQYDIFRSQIEEKLKSLSNIETRVRDTWDRRSKYVQQKKDIFLFFHEAKQIQVSYAQKEVQLCGSERKETVEDIENALKKHQEFQKNMDTQEEKFTHWRQQGQNILKQGTNEAEKIVGKIEELSDRRKRLLEFSEERSKSLSEALEKSKFKRDSIEAEAWIQDKKNRLRHVLKDYNKLSDEEKIKCLQKQQAVQAELDAHEPFINNFVKQSHQLKASPEMKTRLQFILEDWEEVKHNAARIGNDLSQARDMLRIHNLFEKSEAWIKEKELMIQANEVGKDYEHCMTLQAKLDDVHSDKKVGTESFLKEMKELAYKIARNEDHQGVYIRYERIYERWNLLKEEIQMYRKKLKDAAQVHSFIKDVDDTVERIHEKTLMLTTREEATELNVVLVMQRKLEQIERDLSALDGKIKEQNNEANMLAERHQLSAGRIMDKMNQVQRERFTLEEELKAKKQYMDTAYTSLKFIKDVNDFAIIVREMVTEIEFGEIPSNSTDAQSLLTAHNDFKPQIASRQAEIKAFQESGQRILRLPGVSAKNIEDSLKSLQELHNDLDMVWDYRLKTLLQSRDLQLFMEKAKQVENWFSAKEAFLANQDIGDSMSSVEALIRKHENFEDICFSNFEKIREVEMMAQDLKDHEDFELIQARCDEICHRREALQDACQRRRDILRNSKALQQLLLEMYEISNWMSEKIRVASDDSYKDLTNLLSKTQKHAAFEAEILANHSRVVDFTQQAQKLLQENHFASVEIRQHIENLENLWEDLMNTTNLKKERLREAYDALQYKHKLEDINSWLEEAEAQIESEEYESNVPALQAQINKIQEMEKESEEYTENLRLLGGIADEFQQTNHFSKDEIISQLKTTTKRYRIVEDTLQKQGSKLQESLQLTRTDNDISDELSWIEANIKICEADQRYDDVMSVQALQKKLQALDTEVTSREPLISSVIERGDRSNNDIIIVKVQHLEDRFHYLKDTISLRRLRLADALEAQKFYFEATQAQMWMKDKLSQVVGFEAERDVYSVQVVQKKLNAVEAATDGFRQSIETLQDLSTSLIERGHFDAETIQRKQEEVDDLYEELRQNIMKKTAILREKEDYFIFERDVKSLISQLKTMSNVSNAMDHGRDVEHVEALLQKFELFDNRLRNHEAALVALKDRGNALIDDGHSESDNVEENLKDLQETWTKVKESADSKHKILEQEKSIHAFYKSVDETIRWIYEKDVALSSEDYGKDLESIKTLLKHHDTLEGDLKAIEEQMQALSEEAASLTVQFPDSRDDIQTKELAVLSSWKKCTEKAAIRKDKLQQAEQLQSYFDEARDFHAWIYEMSALITSAEVPEDIVTCETLLVQHEGYKSEIDARFRSFDIFEARGKEIIASGHFLSQDIQTKIDALSSSLNDLLATWNTRRDIYEQTLDLQLFKKKLIELETWLNTQEHNLTGEDGRSVEEVEYLIQKYEQFEKKIELYEAKFQELERSTKIEEDASRLREEKERQKLENERILEQQRLEEIRRKEEERLLEERRKERVPSDVTQREDSYDDNQIVDSSASNLKRIGSTRISVNHKKASKQEQSSSIALNLPIINKKRPTVVKKESIYKKREVPPTTAEGFLSRKQERESNGKRSTTRQWKTLYTVLCGQLLCFFKDKKAFVDSNSAKPPVNILKANCYVPRDYHKKKYVFRLELSDNSSYLFEAQNDIKRQEWMQKINFTASLPPRQQLLSPKENEEFEISRKEESKKTIEELYSTIESKSSEPSDIYDVPEVDDSESLYDTPTETYQGYKFPEMLDTYRDRVPSSVYENTFKTSPVAEEHDPFGAPRTMEEIYGDPSFYVDPFADNDERFSLDENPQSARSSVSNQSSYVTAASNSSISTLQDETMDDIDSDEEQKEELYATTLPRGSRESRGSYPIPPPTPRGSYAEESTPQGSFSEFDASHDGVRKHQSLTLPNINTEDLFKKVQKKPEPKKKWKDKFFSLRRK</sequence>
<feature type="compositionally biased region" description="Acidic residues" evidence="5">
    <location>
        <begin position="3571"/>
        <end position="3580"/>
    </location>
</feature>